<dbReference type="Proteomes" id="UP000310458">
    <property type="component" value="Unassembled WGS sequence"/>
</dbReference>
<reference evidence="10 11" key="1">
    <citation type="submission" date="2019-05" db="EMBL/GenBank/DDBJ databases">
        <title>Nesterenkonia sp. GY074 isolated from the Southern Atlantic Ocean.</title>
        <authorList>
            <person name="Zhang G."/>
        </authorList>
    </citation>
    <scope>NUCLEOTIDE SEQUENCE [LARGE SCALE GENOMIC DNA]</scope>
    <source>
        <strain evidence="10 11">GY074</strain>
    </source>
</reference>
<dbReference type="OrthoDB" id="3733837at2"/>
<comment type="subcellular location">
    <subcellularLocation>
        <location evidence="1">Cell membrane</location>
        <topology evidence="1">Multi-pass membrane protein</topology>
    </subcellularLocation>
</comment>
<dbReference type="Pfam" id="PF04066">
    <property type="entry name" value="MrpF_PhaF"/>
    <property type="match status" value="1"/>
</dbReference>
<evidence type="ECO:0000256" key="3">
    <source>
        <dbReference type="ARBA" id="ARBA00022448"/>
    </source>
</evidence>
<organism evidence="10 11">
    <name type="scientific">Nesterenkonia salmonea</name>
    <dbReference type="NCBI Taxonomy" id="1804987"/>
    <lineage>
        <taxon>Bacteria</taxon>
        <taxon>Bacillati</taxon>
        <taxon>Actinomycetota</taxon>
        <taxon>Actinomycetes</taxon>
        <taxon>Micrococcales</taxon>
        <taxon>Micrococcaceae</taxon>
        <taxon>Nesterenkonia</taxon>
    </lineage>
</organism>
<dbReference type="RefSeq" id="WP_138251899.1">
    <property type="nucleotide sequence ID" value="NZ_VAVZ01000004.1"/>
</dbReference>
<keyword evidence="5 9" id="KW-0812">Transmembrane</keyword>
<dbReference type="GO" id="GO:0015385">
    <property type="term" value="F:sodium:proton antiporter activity"/>
    <property type="evidence" value="ECO:0007669"/>
    <property type="project" value="TreeGrafter"/>
</dbReference>
<feature type="transmembrane region" description="Helical" evidence="9">
    <location>
        <begin position="36"/>
        <end position="56"/>
    </location>
</feature>
<evidence type="ECO:0000256" key="6">
    <source>
        <dbReference type="ARBA" id="ARBA00022989"/>
    </source>
</evidence>
<keyword evidence="11" id="KW-1185">Reference proteome</keyword>
<proteinExistence type="inferred from homology"/>
<evidence type="ECO:0000256" key="7">
    <source>
        <dbReference type="ARBA" id="ARBA00023136"/>
    </source>
</evidence>
<feature type="region of interest" description="Disordered" evidence="8">
    <location>
        <begin position="148"/>
        <end position="184"/>
    </location>
</feature>
<dbReference type="PANTHER" id="PTHR34702:SF1">
    <property type="entry name" value="NA(+)_H(+) ANTIPORTER SUBUNIT F"/>
    <property type="match status" value="1"/>
</dbReference>
<accession>A0A5R9BHU0</accession>
<dbReference type="AlphaFoldDB" id="A0A5R9BHU0"/>
<evidence type="ECO:0000256" key="2">
    <source>
        <dbReference type="ARBA" id="ARBA00009212"/>
    </source>
</evidence>
<evidence type="ECO:0000256" key="4">
    <source>
        <dbReference type="ARBA" id="ARBA00022475"/>
    </source>
</evidence>
<comment type="caution">
    <text evidence="10">The sequence shown here is derived from an EMBL/GenBank/DDBJ whole genome shotgun (WGS) entry which is preliminary data.</text>
</comment>
<dbReference type="GO" id="GO:0005886">
    <property type="term" value="C:plasma membrane"/>
    <property type="evidence" value="ECO:0007669"/>
    <property type="project" value="UniProtKB-SubCell"/>
</dbReference>
<evidence type="ECO:0000313" key="10">
    <source>
        <dbReference type="EMBL" id="TLP99712.1"/>
    </source>
</evidence>
<protein>
    <recommendedName>
        <fullName evidence="12">Sodium:proton antiporter</fullName>
    </recommendedName>
</protein>
<feature type="transmembrane region" description="Helical" evidence="9">
    <location>
        <begin position="62"/>
        <end position="85"/>
    </location>
</feature>
<evidence type="ECO:0008006" key="12">
    <source>
        <dbReference type="Google" id="ProtNLM"/>
    </source>
</evidence>
<keyword evidence="3" id="KW-0813">Transport</keyword>
<keyword evidence="7 9" id="KW-0472">Membrane</keyword>
<dbReference type="InterPro" id="IPR007208">
    <property type="entry name" value="MrpF/PhaF-like"/>
</dbReference>
<comment type="similarity">
    <text evidence="2">Belongs to the CPA3 antiporters (TC 2.A.63) subunit F family.</text>
</comment>
<evidence type="ECO:0000256" key="5">
    <source>
        <dbReference type="ARBA" id="ARBA00022692"/>
    </source>
</evidence>
<evidence type="ECO:0000256" key="8">
    <source>
        <dbReference type="SAM" id="MobiDB-lite"/>
    </source>
</evidence>
<gene>
    <name evidence="10" type="ORF">FEF26_02160</name>
</gene>
<name>A0A5R9BHU0_9MICC</name>
<dbReference type="EMBL" id="VAVZ01000004">
    <property type="protein sequence ID" value="TLP99712.1"/>
    <property type="molecule type" value="Genomic_DNA"/>
</dbReference>
<keyword evidence="6 9" id="KW-1133">Transmembrane helix</keyword>
<evidence type="ECO:0000256" key="1">
    <source>
        <dbReference type="ARBA" id="ARBA00004651"/>
    </source>
</evidence>
<dbReference type="PANTHER" id="PTHR34702">
    <property type="entry name" value="NA(+)/H(+) ANTIPORTER SUBUNIT F1"/>
    <property type="match status" value="1"/>
</dbReference>
<sequence length="184" mass="19687">MTLLDYSYWITQFLLALGVLCAVYRVYKGPSVLDRVISVDVILIIVGSVMLVEMAYSGSTDYILFVVVTAVIGFLGAVAIARYVAVRQPDSEDLIRRTEEQARALTDEPASEPETPKSPWGSGALPHGGTLLEDESTSWFAALARSGFVPKRKQDDDATEPPPGSSPDGPDDGTDNKPGPGGAQ</sequence>
<evidence type="ECO:0000256" key="9">
    <source>
        <dbReference type="SAM" id="Phobius"/>
    </source>
</evidence>
<feature type="region of interest" description="Disordered" evidence="8">
    <location>
        <begin position="102"/>
        <end position="131"/>
    </location>
</feature>
<feature type="transmembrane region" description="Helical" evidence="9">
    <location>
        <begin position="6"/>
        <end position="24"/>
    </location>
</feature>
<evidence type="ECO:0000313" key="11">
    <source>
        <dbReference type="Proteomes" id="UP000310458"/>
    </source>
</evidence>
<keyword evidence="4" id="KW-1003">Cell membrane</keyword>